<dbReference type="AlphaFoldDB" id="A0A4Q7MLV2"/>
<evidence type="ECO:0000256" key="3">
    <source>
        <dbReference type="ARBA" id="ARBA00022723"/>
    </source>
</evidence>
<keyword evidence="7" id="KW-1185">Reference proteome</keyword>
<dbReference type="Pfam" id="PF04405">
    <property type="entry name" value="ScdA_N"/>
    <property type="match status" value="1"/>
</dbReference>
<comment type="caution">
    <text evidence="6">The sequence shown here is derived from an EMBL/GenBank/DDBJ whole genome shotgun (WGS) entry which is preliminary data.</text>
</comment>
<name>A0A4Q7MLV2_9BACT</name>
<evidence type="ECO:0000256" key="4">
    <source>
        <dbReference type="ARBA" id="ARBA00023004"/>
    </source>
</evidence>
<proteinExistence type="predicted"/>
<evidence type="ECO:0000256" key="1">
    <source>
        <dbReference type="ARBA" id="ARBA00004496"/>
    </source>
</evidence>
<dbReference type="GO" id="GO:0005737">
    <property type="term" value="C:cytoplasm"/>
    <property type="evidence" value="ECO:0007669"/>
    <property type="project" value="UniProtKB-SubCell"/>
</dbReference>
<dbReference type="EMBL" id="SGXA01000003">
    <property type="protein sequence ID" value="RZS69324.1"/>
    <property type="molecule type" value="Genomic_DNA"/>
</dbReference>
<feature type="domain" description="Hemerythrin-like" evidence="5">
    <location>
        <begin position="88"/>
        <end position="239"/>
    </location>
</feature>
<sequence length="249" mass="29105">MTEQFLKIDEQTPVTEIVNGDYRTADVLLKYNIDFCCGGRWPLQVACEARGVSTDLVIQDLETATRRILISPNLNFNSWPIDFLTDYLVHVHHAYMKEALPSIHDHLTKFVAGHRKKFPYLDELQAHFMQLYRKMPSHLQQEEEVLFPYIKRINRAFNGKEPYAELLVRTLRKPIAARMEEEHQQTEELLGNFRRLTGNYSTPEDACVSHRVAFLKLQELDQDLVQHMRLENEILFPRAIAIENTLLGK</sequence>
<comment type="subcellular location">
    <subcellularLocation>
        <location evidence="1">Cytoplasm</location>
    </subcellularLocation>
</comment>
<keyword evidence="4" id="KW-0408">Iron</keyword>
<evidence type="ECO:0000313" key="7">
    <source>
        <dbReference type="Proteomes" id="UP000293874"/>
    </source>
</evidence>
<dbReference type="PANTHER" id="PTHR36438">
    <property type="entry name" value="IRON-SULFUR CLUSTER REPAIR PROTEIN YTFE"/>
    <property type="match status" value="1"/>
</dbReference>
<dbReference type="PANTHER" id="PTHR36438:SF1">
    <property type="entry name" value="IRON-SULFUR CLUSTER REPAIR PROTEIN YTFE"/>
    <property type="match status" value="1"/>
</dbReference>
<reference evidence="6 7" key="1">
    <citation type="submission" date="2019-02" db="EMBL/GenBank/DDBJ databases">
        <title>Genomic Encyclopedia of Type Strains, Phase IV (KMG-IV): sequencing the most valuable type-strain genomes for metagenomic binning, comparative biology and taxonomic classification.</title>
        <authorList>
            <person name="Goeker M."/>
        </authorList>
    </citation>
    <scope>NUCLEOTIDE SEQUENCE [LARGE SCALE GENOMIC DNA]</scope>
    <source>
        <strain evidence="6 7">DSM 18116</strain>
    </source>
</reference>
<dbReference type="RefSeq" id="WP_130543668.1">
    <property type="nucleotide sequence ID" value="NZ_CP042431.1"/>
</dbReference>
<dbReference type="GO" id="GO:0046872">
    <property type="term" value="F:metal ion binding"/>
    <property type="evidence" value="ECO:0007669"/>
    <property type="project" value="UniProtKB-KW"/>
</dbReference>
<evidence type="ECO:0000259" key="5">
    <source>
        <dbReference type="Pfam" id="PF01814"/>
    </source>
</evidence>
<dbReference type="CDD" id="cd12108">
    <property type="entry name" value="Hr-like"/>
    <property type="match status" value="1"/>
</dbReference>
<dbReference type="Pfam" id="PF01814">
    <property type="entry name" value="Hemerythrin"/>
    <property type="match status" value="1"/>
</dbReference>
<evidence type="ECO:0000256" key="2">
    <source>
        <dbReference type="ARBA" id="ARBA00022490"/>
    </source>
</evidence>
<dbReference type="Proteomes" id="UP000293874">
    <property type="component" value="Unassembled WGS sequence"/>
</dbReference>
<organism evidence="6 7">
    <name type="scientific">Pseudobacter ginsenosidimutans</name>
    <dbReference type="NCBI Taxonomy" id="661488"/>
    <lineage>
        <taxon>Bacteria</taxon>
        <taxon>Pseudomonadati</taxon>
        <taxon>Bacteroidota</taxon>
        <taxon>Chitinophagia</taxon>
        <taxon>Chitinophagales</taxon>
        <taxon>Chitinophagaceae</taxon>
        <taxon>Pseudobacter</taxon>
    </lineage>
</organism>
<dbReference type="InterPro" id="IPR019903">
    <property type="entry name" value="RIC_family"/>
</dbReference>
<dbReference type="OrthoDB" id="9797132at2"/>
<gene>
    <name evidence="6" type="ORF">EV199_5161</name>
</gene>
<accession>A0A4Q7MLV2</accession>
<keyword evidence="3" id="KW-0479">Metal-binding</keyword>
<dbReference type="Gene3D" id="1.20.120.520">
    <property type="entry name" value="nmb1532 protein domain like"/>
    <property type="match status" value="1"/>
</dbReference>
<keyword evidence="2" id="KW-0963">Cytoplasm</keyword>
<evidence type="ECO:0000313" key="6">
    <source>
        <dbReference type="EMBL" id="RZS69324.1"/>
    </source>
</evidence>
<dbReference type="InterPro" id="IPR012312">
    <property type="entry name" value="Hemerythrin-like"/>
</dbReference>
<protein>
    <submittedName>
        <fullName evidence="6">Regulator of cell morphogenesis and NO signaling</fullName>
    </submittedName>
</protein>